<dbReference type="SUPFAM" id="SSF81383">
    <property type="entry name" value="F-box domain"/>
    <property type="match status" value="1"/>
</dbReference>
<name>A0A8S2AJS0_ARAAE</name>
<evidence type="ECO:0000313" key="3">
    <source>
        <dbReference type="Proteomes" id="UP000682877"/>
    </source>
</evidence>
<dbReference type="InterPro" id="IPR005174">
    <property type="entry name" value="KIB1-4_b-propeller"/>
</dbReference>
<dbReference type="PANTHER" id="PTHR47123:SF7">
    <property type="entry name" value="DUF295 DOMAIN-CONTAINING PROTEIN"/>
    <property type="match status" value="1"/>
</dbReference>
<dbReference type="InterPro" id="IPR036047">
    <property type="entry name" value="F-box-like_dom_sf"/>
</dbReference>
<dbReference type="Proteomes" id="UP000682877">
    <property type="component" value="Chromosome 6"/>
</dbReference>
<sequence length="486" mass="56593">MCTKSRYDFHIPNIREKRYGSKKLNEERNDWDQVEDMDGHVSFLEHYCTFSCLATEIPEFRASSIIFMDLWGGSSSYEHESILVFESNEQGVRSWRDKPEYIELFPFPPGWSREEEEMGNWSELPLEIIHMISVRIDNPFDLIHYRSVCSSWRSSSLLTFRPVPSLRCPVPPDAGGDDCYISRSRVYLIKSLSSVPFQFWLFKLLEEENGELALHILFSRRTSSVWGCSYPSLSLDLLNSQVVELAQEHVACYTSWCDLFDDDFANKEGKNIGFMQLDAENKEFMIMRRLSIQGLGMYRSFDNCWTEIEIEPDRFLEAVASYNGLFYAIDSTGVMIVVKPSLEVNSFQRSRPCDKTRKRWLAKLEEKLLLVEICTESQKEYLTPKLLAEKGWFEISELDEKRNDWIQLEDVGGHVLFLDCHCSFSCLPTQIPGFRPNSIIFECLYGSYRHKDFQVFEFGEQGIRSFEDISEYAQLKSSPPWIVSNG</sequence>
<protein>
    <recommendedName>
        <fullName evidence="1">KIB1-4 beta-propeller domain-containing protein</fullName>
    </recommendedName>
</protein>
<dbReference type="PANTHER" id="PTHR47123">
    <property type="entry name" value="F-BOX PROTEIN SKIP23"/>
    <property type="match status" value="1"/>
</dbReference>
<reference evidence="2" key="1">
    <citation type="submission" date="2021-01" db="EMBL/GenBank/DDBJ databases">
        <authorList>
            <person name="Bezrukov I."/>
        </authorList>
    </citation>
    <scope>NUCLEOTIDE SEQUENCE</scope>
</reference>
<evidence type="ECO:0000259" key="1">
    <source>
        <dbReference type="Pfam" id="PF03478"/>
    </source>
</evidence>
<dbReference type="InterPro" id="IPR051304">
    <property type="entry name" value="SCF_F-box_domain"/>
</dbReference>
<proteinExistence type="predicted"/>
<organism evidence="2 3">
    <name type="scientific">Arabidopsis arenosa</name>
    <name type="common">Sand rock-cress</name>
    <name type="synonym">Cardaminopsis arenosa</name>
    <dbReference type="NCBI Taxonomy" id="38785"/>
    <lineage>
        <taxon>Eukaryota</taxon>
        <taxon>Viridiplantae</taxon>
        <taxon>Streptophyta</taxon>
        <taxon>Embryophyta</taxon>
        <taxon>Tracheophyta</taxon>
        <taxon>Spermatophyta</taxon>
        <taxon>Magnoliopsida</taxon>
        <taxon>eudicotyledons</taxon>
        <taxon>Gunneridae</taxon>
        <taxon>Pentapetalae</taxon>
        <taxon>rosids</taxon>
        <taxon>malvids</taxon>
        <taxon>Brassicales</taxon>
        <taxon>Brassicaceae</taxon>
        <taxon>Camelineae</taxon>
        <taxon>Arabidopsis</taxon>
    </lineage>
</organism>
<dbReference type="Pfam" id="PF03478">
    <property type="entry name" value="Beta-prop_KIB1-4"/>
    <property type="match status" value="1"/>
</dbReference>
<dbReference type="EMBL" id="LR999456">
    <property type="protein sequence ID" value="CAE6117665.1"/>
    <property type="molecule type" value="Genomic_DNA"/>
</dbReference>
<evidence type="ECO:0000313" key="2">
    <source>
        <dbReference type="EMBL" id="CAE6117665.1"/>
    </source>
</evidence>
<accession>A0A8S2AJS0</accession>
<keyword evidence="3" id="KW-1185">Reference proteome</keyword>
<gene>
    <name evidence="2" type="ORF">AARE701A_LOCUS15994</name>
</gene>
<dbReference type="AlphaFoldDB" id="A0A8S2AJS0"/>
<feature type="domain" description="KIB1-4 beta-propeller" evidence="1">
    <location>
        <begin position="280"/>
        <end position="442"/>
    </location>
</feature>